<evidence type="ECO:0000313" key="2">
    <source>
        <dbReference type="EMBL" id="ATV30155.1"/>
    </source>
</evidence>
<reference evidence="4 6" key="3">
    <citation type="submission" date="2017-11" db="EMBL/GenBank/DDBJ databases">
        <title>Genome sequencing of Prevotella intermedia KCOM 2698.</title>
        <authorList>
            <person name="Kook J.-K."/>
            <person name="Park S.-N."/>
            <person name="Lim Y.K."/>
        </authorList>
    </citation>
    <scope>NUCLEOTIDE SEQUENCE [LARGE SCALE GENOMIC DNA]</scope>
    <source>
        <strain evidence="4 6">KCOM 2698</strain>
    </source>
</reference>
<evidence type="ECO:0000259" key="1">
    <source>
        <dbReference type="Pfam" id="PF04266"/>
    </source>
</evidence>
<evidence type="ECO:0000313" key="4">
    <source>
        <dbReference type="EMBL" id="PJI20475.1"/>
    </source>
</evidence>
<evidence type="ECO:0000313" key="5">
    <source>
        <dbReference type="Proteomes" id="UP000219058"/>
    </source>
</evidence>
<dbReference type="EMBL" id="CP024727">
    <property type="protein sequence ID" value="ATV30155.1"/>
    <property type="molecule type" value="Genomic_DNA"/>
</dbReference>
<dbReference type="Proteomes" id="UP000229102">
    <property type="component" value="Unassembled WGS sequence"/>
</dbReference>
<dbReference type="Proteomes" id="UP000219058">
    <property type="component" value="Unassembled WGS sequence"/>
</dbReference>
<sequence>MKVLLSVKPEFVEKIFAGTKKYEFRKSLFRRSGVKHVVIYASAPIKRVVGEFEIDDILSDDVNVVWDRTKKDSGITKAFYTSYFKNSKTANAIQIGNIKKYKKTRPLSDYNIQQAPQSFCYIE</sequence>
<dbReference type="InterPro" id="IPR007374">
    <property type="entry name" value="ASCH_domain"/>
</dbReference>
<protein>
    <submittedName>
        <fullName evidence="2">ASCH domain-containing protein</fullName>
    </submittedName>
</protein>
<dbReference type="EMBL" id="NSLY01000001">
    <property type="protein sequence ID" value="PDP61421.1"/>
    <property type="molecule type" value="Genomic_DNA"/>
</dbReference>
<name>A0A2A6EHK3_PREIN</name>
<dbReference type="InterPro" id="IPR015947">
    <property type="entry name" value="PUA-like_sf"/>
</dbReference>
<gene>
    <name evidence="3" type="ORF">CLI71_00225</name>
    <name evidence="2" type="ORF">CTM46_01000</name>
    <name evidence="4" type="ORF">CTM53_06360</name>
</gene>
<reference evidence="3 5" key="1">
    <citation type="submission" date="2017-09" db="EMBL/GenBank/DDBJ databases">
        <title>Phase variable restriction modification systems are present in the genome sequences of periodontal pathogens Prevotella intermedia, Tannerella forsythia and Porphyromonas gingivalis.</title>
        <authorList>
            <person name="Haigh R.D."/>
            <person name="Crawford L."/>
            <person name="Ralph J."/>
            <person name="Wanford J."/>
            <person name="Vartoukian S.R."/>
            <person name="Hijazib K."/>
            <person name="Wade W."/>
            <person name="Oggioni M.R."/>
        </authorList>
    </citation>
    <scope>NUCLEOTIDE SEQUENCE [LARGE SCALE GENOMIC DNA]</scope>
    <source>
        <strain evidence="3 5">WW2834</strain>
    </source>
</reference>
<evidence type="ECO:0000313" key="7">
    <source>
        <dbReference type="Proteomes" id="UP000230742"/>
    </source>
</evidence>
<dbReference type="RefSeq" id="WP_097549257.1">
    <property type="nucleotide sequence ID" value="NZ_CP024697.1"/>
</dbReference>
<organism evidence="3 5">
    <name type="scientific">Prevotella intermedia</name>
    <dbReference type="NCBI Taxonomy" id="28131"/>
    <lineage>
        <taxon>Bacteria</taxon>
        <taxon>Pseudomonadati</taxon>
        <taxon>Bacteroidota</taxon>
        <taxon>Bacteroidia</taxon>
        <taxon>Bacteroidales</taxon>
        <taxon>Prevotellaceae</taxon>
        <taxon>Prevotella</taxon>
    </lineage>
</organism>
<dbReference type="EMBL" id="PENF01000001">
    <property type="protein sequence ID" value="PJI20475.1"/>
    <property type="molecule type" value="Genomic_DNA"/>
</dbReference>
<dbReference type="AlphaFoldDB" id="A0A2A6EHK3"/>
<evidence type="ECO:0000313" key="3">
    <source>
        <dbReference type="EMBL" id="PDP61421.1"/>
    </source>
</evidence>
<evidence type="ECO:0000313" key="6">
    <source>
        <dbReference type="Proteomes" id="UP000229102"/>
    </source>
</evidence>
<dbReference type="Gene3D" id="2.30.130.30">
    <property type="entry name" value="Hypothetical protein"/>
    <property type="match status" value="1"/>
</dbReference>
<proteinExistence type="predicted"/>
<dbReference type="SUPFAM" id="SSF88697">
    <property type="entry name" value="PUA domain-like"/>
    <property type="match status" value="1"/>
</dbReference>
<feature type="domain" description="ASCH" evidence="1">
    <location>
        <begin position="5"/>
        <end position="95"/>
    </location>
</feature>
<reference evidence="2 7" key="2">
    <citation type="submission" date="2017-11" db="EMBL/GenBank/DDBJ databases">
        <title>Genome sequencing of Prevotella intermedia KCOM 1949.</title>
        <authorList>
            <person name="Kook J.-K."/>
            <person name="Park S.-N."/>
            <person name="Lim Y.K."/>
        </authorList>
    </citation>
    <scope>NUCLEOTIDE SEQUENCE [LARGE SCALE GENOMIC DNA]</scope>
    <source>
        <strain evidence="2 7">KCOM 1949</strain>
    </source>
</reference>
<dbReference type="Pfam" id="PF04266">
    <property type="entry name" value="ASCH"/>
    <property type="match status" value="1"/>
</dbReference>
<dbReference type="Proteomes" id="UP000230742">
    <property type="component" value="Chromosome 1"/>
</dbReference>
<accession>A0A2A6EHK3</accession>